<accession>A0AAV9PMW5</accession>
<dbReference type="PANTHER" id="PTHR12232:SF0">
    <property type="entry name" value="THIOREDOXIN DOMAIN-CONTAINING PROTEIN"/>
    <property type="match status" value="1"/>
</dbReference>
<comment type="similarity">
    <text evidence="1">Belongs to the SH3BGR family.</text>
</comment>
<feature type="compositionally biased region" description="Low complexity" evidence="2">
    <location>
        <begin position="226"/>
        <end position="237"/>
    </location>
</feature>
<dbReference type="AlphaFoldDB" id="A0AAV9PMW5"/>
<sequence>MASYAVDISEYENDPRLFLFTSLTAGSSHIITATSRLETILKANKIPFQAIDLATDEKARRLWSRRAQKKKLPGLVKDGFVIGDLDEIEEWNEFGELKENIGPVPANNAAPASSTVQGVNIRPAEAASPKQAQGSVGPSKLGVNKAPGPLLNESKAVPLPGAAEMAARNKPPTTSNPVDEPPAVETMNTATGDKEASVSAAKAILKDDHPGVDHLSAPPSALQSGTATPAPEAATPATDEHVPAEATERRSSTHHRGSEIREADVAEIQKIEKENALQEEDGEDDEEEEVVGKGVEALEVNEGEKPQEQSAKEGEDATKSVKD</sequence>
<gene>
    <name evidence="3" type="ORF">LTR77_001478</name>
</gene>
<dbReference type="Pfam" id="PF04908">
    <property type="entry name" value="SH3BGR"/>
    <property type="match status" value="1"/>
</dbReference>
<dbReference type="SUPFAM" id="SSF52833">
    <property type="entry name" value="Thioredoxin-like"/>
    <property type="match status" value="1"/>
</dbReference>
<dbReference type="EMBL" id="JAVRRT010000002">
    <property type="protein sequence ID" value="KAK5174398.1"/>
    <property type="molecule type" value="Genomic_DNA"/>
</dbReference>
<evidence type="ECO:0000313" key="4">
    <source>
        <dbReference type="Proteomes" id="UP001337655"/>
    </source>
</evidence>
<dbReference type="GeneID" id="89922826"/>
<comment type="caution">
    <text evidence="3">The sequence shown here is derived from an EMBL/GenBank/DDBJ whole genome shotgun (WGS) entry which is preliminary data.</text>
</comment>
<dbReference type="PANTHER" id="PTHR12232">
    <property type="entry name" value="SH3 DOMAIN-BINDING GLUTAMIC ACID-RICH-LIKE PROTEIN"/>
    <property type="match status" value="1"/>
</dbReference>
<feature type="compositionally biased region" description="Basic and acidic residues" evidence="2">
    <location>
        <begin position="238"/>
        <end position="276"/>
    </location>
</feature>
<dbReference type="PROSITE" id="PS51354">
    <property type="entry name" value="GLUTAREDOXIN_2"/>
    <property type="match status" value="1"/>
</dbReference>
<evidence type="ECO:0000256" key="2">
    <source>
        <dbReference type="SAM" id="MobiDB-lite"/>
    </source>
</evidence>
<dbReference type="InterPro" id="IPR036249">
    <property type="entry name" value="Thioredoxin-like_sf"/>
</dbReference>
<keyword evidence="4" id="KW-1185">Reference proteome</keyword>
<evidence type="ECO:0000256" key="1">
    <source>
        <dbReference type="ARBA" id="ARBA00007764"/>
    </source>
</evidence>
<organism evidence="3 4">
    <name type="scientific">Saxophila tyrrhenica</name>
    <dbReference type="NCBI Taxonomy" id="1690608"/>
    <lineage>
        <taxon>Eukaryota</taxon>
        <taxon>Fungi</taxon>
        <taxon>Dikarya</taxon>
        <taxon>Ascomycota</taxon>
        <taxon>Pezizomycotina</taxon>
        <taxon>Dothideomycetes</taxon>
        <taxon>Dothideomycetidae</taxon>
        <taxon>Mycosphaerellales</taxon>
        <taxon>Extremaceae</taxon>
        <taxon>Saxophila</taxon>
    </lineage>
</organism>
<feature type="compositionally biased region" description="Basic and acidic residues" evidence="2">
    <location>
        <begin position="302"/>
        <end position="323"/>
    </location>
</feature>
<dbReference type="RefSeq" id="XP_064663067.1">
    <property type="nucleotide sequence ID" value="XM_064798740.1"/>
</dbReference>
<dbReference type="Proteomes" id="UP001337655">
    <property type="component" value="Unassembled WGS sequence"/>
</dbReference>
<evidence type="ECO:0000313" key="3">
    <source>
        <dbReference type="EMBL" id="KAK5174398.1"/>
    </source>
</evidence>
<reference evidence="3 4" key="1">
    <citation type="submission" date="2023-08" db="EMBL/GenBank/DDBJ databases">
        <title>Black Yeasts Isolated from many extreme environments.</title>
        <authorList>
            <person name="Coleine C."/>
            <person name="Stajich J.E."/>
            <person name="Selbmann L."/>
        </authorList>
    </citation>
    <scope>NUCLEOTIDE SEQUENCE [LARGE SCALE GENOMIC DNA]</scope>
    <source>
        <strain evidence="3 4">CCFEE 5935</strain>
    </source>
</reference>
<dbReference type="GO" id="GO:0005737">
    <property type="term" value="C:cytoplasm"/>
    <property type="evidence" value="ECO:0007669"/>
    <property type="project" value="TreeGrafter"/>
</dbReference>
<dbReference type="InterPro" id="IPR006993">
    <property type="entry name" value="Glut_rich_SH3-bd"/>
</dbReference>
<feature type="region of interest" description="Disordered" evidence="2">
    <location>
        <begin position="125"/>
        <end position="323"/>
    </location>
</feature>
<protein>
    <submittedName>
        <fullName evidence="3">Uncharacterized protein</fullName>
    </submittedName>
</protein>
<feature type="compositionally biased region" description="Acidic residues" evidence="2">
    <location>
        <begin position="277"/>
        <end position="289"/>
    </location>
</feature>
<dbReference type="Gene3D" id="3.40.30.10">
    <property type="entry name" value="Glutaredoxin"/>
    <property type="match status" value="1"/>
</dbReference>
<name>A0AAV9PMW5_9PEZI</name>
<dbReference type="InterPro" id="IPR051033">
    <property type="entry name" value="SH3BGR"/>
</dbReference>
<proteinExistence type="inferred from homology"/>